<keyword evidence="6" id="KW-0472">Membrane</keyword>
<dbReference type="PANTHER" id="PTHR48182:SF2">
    <property type="entry name" value="PROTEIN SERAC1"/>
    <property type="match status" value="1"/>
</dbReference>
<gene>
    <name evidence="8" type="ORF">DIS24_g10271</name>
</gene>
<dbReference type="AlphaFoldDB" id="A0AA40CH16"/>
<accession>A0AA40CH16</accession>
<keyword evidence="5" id="KW-0496">Mitochondrion</keyword>
<dbReference type="PANTHER" id="PTHR48182">
    <property type="entry name" value="PROTEIN SERAC1"/>
    <property type="match status" value="1"/>
</dbReference>
<evidence type="ECO:0000256" key="1">
    <source>
        <dbReference type="ARBA" id="ARBA00004173"/>
    </source>
</evidence>
<evidence type="ECO:0000256" key="5">
    <source>
        <dbReference type="ARBA" id="ARBA00023128"/>
    </source>
</evidence>
<reference evidence="8" key="1">
    <citation type="submission" date="2023-06" db="EMBL/GenBank/DDBJ databases">
        <title>Multi-omics analyses reveal the molecular pathogenesis toolkit of Lasiodiplodia hormozganensis, a cross-kingdom pathogen.</title>
        <authorList>
            <person name="Felix C."/>
            <person name="Meneses R."/>
            <person name="Goncalves M.F.M."/>
            <person name="Tilleman L."/>
            <person name="Duarte A.S."/>
            <person name="Jorrin-Novo J.V."/>
            <person name="Van De Peer Y."/>
            <person name="Deforce D."/>
            <person name="Van Nieuwerburgh F."/>
            <person name="Esteves A.C."/>
            <person name="Alves A."/>
        </authorList>
    </citation>
    <scope>NUCLEOTIDE SEQUENCE</scope>
    <source>
        <strain evidence="8">CBS 339.90</strain>
    </source>
</reference>
<evidence type="ECO:0000256" key="3">
    <source>
        <dbReference type="ARBA" id="ARBA00004370"/>
    </source>
</evidence>
<dbReference type="Gene3D" id="3.40.50.1820">
    <property type="entry name" value="alpha/beta hydrolase"/>
    <property type="match status" value="1"/>
</dbReference>
<name>A0AA40CH16_9PEZI</name>
<evidence type="ECO:0000256" key="6">
    <source>
        <dbReference type="ARBA" id="ARBA00023136"/>
    </source>
</evidence>
<dbReference type="GO" id="GO:0005739">
    <property type="term" value="C:mitochondrion"/>
    <property type="evidence" value="ECO:0007669"/>
    <property type="project" value="UniProtKB-SubCell"/>
</dbReference>
<comment type="subcellular location">
    <subcellularLocation>
        <location evidence="2">Endoplasmic reticulum</location>
    </subcellularLocation>
    <subcellularLocation>
        <location evidence="3">Membrane</location>
    </subcellularLocation>
    <subcellularLocation>
        <location evidence="1">Mitochondrion</location>
    </subcellularLocation>
</comment>
<dbReference type="InterPro" id="IPR029058">
    <property type="entry name" value="AB_hydrolase_fold"/>
</dbReference>
<evidence type="ECO:0000256" key="2">
    <source>
        <dbReference type="ARBA" id="ARBA00004240"/>
    </source>
</evidence>
<dbReference type="SUPFAM" id="SSF53474">
    <property type="entry name" value="alpha/beta-Hydrolases"/>
    <property type="match status" value="1"/>
</dbReference>
<evidence type="ECO:0000256" key="4">
    <source>
        <dbReference type="ARBA" id="ARBA00022824"/>
    </source>
</evidence>
<evidence type="ECO:0000256" key="7">
    <source>
        <dbReference type="SAM" id="MobiDB-lite"/>
    </source>
</evidence>
<evidence type="ECO:0008006" key="10">
    <source>
        <dbReference type="Google" id="ProtNLM"/>
    </source>
</evidence>
<organism evidence="8 9">
    <name type="scientific">Lasiodiplodia hormozganensis</name>
    <dbReference type="NCBI Taxonomy" id="869390"/>
    <lineage>
        <taxon>Eukaryota</taxon>
        <taxon>Fungi</taxon>
        <taxon>Dikarya</taxon>
        <taxon>Ascomycota</taxon>
        <taxon>Pezizomycotina</taxon>
        <taxon>Dothideomycetes</taxon>
        <taxon>Dothideomycetes incertae sedis</taxon>
        <taxon>Botryosphaeriales</taxon>
        <taxon>Botryosphaeriaceae</taxon>
        <taxon>Lasiodiplodia</taxon>
    </lineage>
</organism>
<proteinExistence type="predicted"/>
<evidence type="ECO:0000313" key="9">
    <source>
        <dbReference type="Proteomes" id="UP001175001"/>
    </source>
</evidence>
<evidence type="ECO:0000313" key="8">
    <source>
        <dbReference type="EMBL" id="KAK0638015.1"/>
    </source>
</evidence>
<dbReference type="InterPro" id="IPR052374">
    <property type="entry name" value="SERAC1"/>
</dbReference>
<protein>
    <recommendedName>
        <fullName evidence="10">Protein SERAC1</fullName>
    </recommendedName>
</protein>
<keyword evidence="9" id="KW-1185">Reference proteome</keyword>
<dbReference type="EMBL" id="JAUJDW010000105">
    <property type="protein sequence ID" value="KAK0638015.1"/>
    <property type="molecule type" value="Genomic_DNA"/>
</dbReference>
<feature type="region of interest" description="Disordered" evidence="7">
    <location>
        <begin position="1"/>
        <end position="34"/>
    </location>
</feature>
<dbReference type="GO" id="GO:0016020">
    <property type="term" value="C:membrane"/>
    <property type="evidence" value="ECO:0007669"/>
    <property type="project" value="UniProtKB-SubCell"/>
</dbReference>
<sequence length="240" mass="26235">MPPFRDGATSAPLPRASELTPPPEPQPPTSAKTTNAYKTFRLSVSGLSVKPNSQRVKELVGSALRCSDEQVNVCSIATDPVVPKRIMATLEFTTIPESLSRFSKESKHKVTVDGCYLVFDDHFLGLTALTDPEDERAIDVVAVSGLNGHPFGSFKTRGGNWMWLRDGLRQDVPGSRVLTYGLNTELIDSKSSENIIDLGRQCREALFSISSATNKPLVLVGHSLGGIILREVYETPMMFL</sequence>
<comment type="caution">
    <text evidence="8">The sequence shown here is derived from an EMBL/GenBank/DDBJ whole genome shotgun (WGS) entry which is preliminary data.</text>
</comment>
<dbReference type="GO" id="GO:0005783">
    <property type="term" value="C:endoplasmic reticulum"/>
    <property type="evidence" value="ECO:0007669"/>
    <property type="project" value="UniProtKB-SubCell"/>
</dbReference>
<dbReference type="Proteomes" id="UP001175001">
    <property type="component" value="Unassembled WGS sequence"/>
</dbReference>
<keyword evidence="4" id="KW-0256">Endoplasmic reticulum</keyword>